<dbReference type="SUPFAM" id="SSF51445">
    <property type="entry name" value="(Trans)glycosidases"/>
    <property type="match status" value="1"/>
</dbReference>
<dbReference type="PANTHER" id="PTHR22600:SF3">
    <property type="entry name" value="BETA-HEXOSAMINIDASE FDL-RELATED"/>
    <property type="match status" value="1"/>
</dbReference>
<keyword evidence="4" id="KW-0732">Signal</keyword>
<dbReference type="PANTHER" id="PTHR22600">
    <property type="entry name" value="BETA-HEXOSAMINIDASE"/>
    <property type="match status" value="1"/>
</dbReference>
<dbReference type="InterPro" id="IPR025705">
    <property type="entry name" value="Beta_hexosaminidase_sua/sub"/>
</dbReference>
<evidence type="ECO:0000256" key="12">
    <source>
        <dbReference type="ARBA" id="ARBA00076634"/>
    </source>
</evidence>
<evidence type="ECO:0000256" key="2">
    <source>
        <dbReference type="ARBA" id="ARBA00006285"/>
    </source>
</evidence>
<dbReference type="Pfam" id="PF00728">
    <property type="entry name" value="Glyco_hydro_20"/>
    <property type="match status" value="1"/>
</dbReference>
<dbReference type="EMBL" id="JTDY01000705">
    <property type="protein sequence ID" value="KOB76153.1"/>
    <property type="molecule type" value="Genomic_DNA"/>
</dbReference>
<dbReference type="GO" id="GO:0000272">
    <property type="term" value="P:polysaccharide catabolic process"/>
    <property type="evidence" value="ECO:0007669"/>
    <property type="project" value="UniProtKB-KW"/>
</dbReference>
<evidence type="ECO:0000259" key="15">
    <source>
        <dbReference type="Pfam" id="PF00728"/>
    </source>
</evidence>
<evidence type="ECO:0000256" key="8">
    <source>
        <dbReference type="ARBA" id="ARBA00023277"/>
    </source>
</evidence>
<evidence type="ECO:0000256" key="3">
    <source>
        <dbReference type="ARBA" id="ARBA00012663"/>
    </source>
</evidence>
<evidence type="ECO:0000256" key="7">
    <source>
        <dbReference type="ARBA" id="ARBA00023180"/>
    </source>
</evidence>
<keyword evidence="8" id="KW-0119">Carbohydrate metabolism</keyword>
<dbReference type="InterPro" id="IPR029018">
    <property type="entry name" value="Hex-like_dom2"/>
</dbReference>
<keyword evidence="18" id="KW-1185">Reference proteome</keyword>
<comment type="similarity">
    <text evidence="2">Belongs to the glycosyl hydrolase 20 family.</text>
</comment>
<evidence type="ECO:0000313" key="17">
    <source>
        <dbReference type="EMBL" id="KOB76153.1"/>
    </source>
</evidence>
<dbReference type="EC" id="3.2.1.52" evidence="3"/>
<dbReference type="GO" id="GO:0006032">
    <property type="term" value="P:chitin catabolic process"/>
    <property type="evidence" value="ECO:0007669"/>
    <property type="project" value="UniProtKB-KW"/>
</dbReference>
<keyword evidence="5" id="KW-0378">Hydrolase</keyword>
<sequence>MVTRFGVVAVGMMVPATIATVFGVLGYWSFGAMEENCYPAIQILIEVIKNHDEKIEPTEVDLKIYDFYCLFGTIPRSLRSVRRERLHDNAGLSVPSYDGDQSDVPRTLREIQHLFNQEHPDYTPRAKLPLWTWICVSEKCVPYRANQPLKLQSLETCNMLCYSIQIWPQPTGQVSLSKTAVPVQADLFQLETVKAPNRVVREHLTDVFKLFQQDLRLMRGSSRRQEVGCTVKAQITVNGSGDPRMLLDTDESYTLLLNPTNATLTLLLQITARSFCGARHALETLSQLLWLDRYEGHLLILQAATVKDAPKFRYRGLMIDTAHNYFPMSALLRTIDAMAASKLNTFHWHVSDSQAFSLQLSSVPELAQFGAYSQRDVYTIDQVRAMVRRARLRGIRILIEVDTPAHVGHAWNWGTTEFGDLVHCVNPKPWSAYCTTPPCGQLDPNNSHVFEILRRVYKEIIQLTGVDDLFHLGGSDISERCWTEKFKDTDPTDLWIKFTKTALQILESINGSLPNLTLLWTSRLSEGLQTDFVRYVHALGLQTRNVALPDRYERGIRTVLSHQDFWDLNSGFGEWYEPNGGSPYNSWQSVYGHRPWLWVPNNMGVVEGGEATVWSWGLCVGELDARIWPRAAALGDRLWTDRAEGATQTVYAGLDIHRTRLINRGVKAAPIWSNWCTQNPYTCYWTR</sequence>
<dbReference type="GO" id="GO:0016231">
    <property type="term" value="F:beta-N-acetylglucosaminidase activity"/>
    <property type="evidence" value="ECO:0007669"/>
    <property type="project" value="TreeGrafter"/>
</dbReference>
<keyword evidence="6" id="KW-0146">Chitin degradation</keyword>
<feature type="domain" description="Beta-hexosaminidase eukaryotic type N-terminal" evidence="16">
    <location>
        <begin position="166"/>
        <end position="288"/>
    </location>
</feature>
<evidence type="ECO:0000256" key="1">
    <source>
        <dbReference type="ARBA" id="ARBA00001231"/>
    </source>
</evidence>
<keyword evidence="14" id="KW-0812">Transmembrane</keyword>
<feature type="transmembrane region" description="Helical" evidence="14">
    <location>
        <begin position="7"/>
        <end position="30"/>
    </location>
</feature>
<accession>A0A0L7LKV0</accession>
<dbReference type="FunFam" id="3.20.20.80:FF:000063">
    <property type="entry name" value="Beta-hexosaminidase"/>
    <property type="match status" value="1"/>
</dbReference>
<keyword evidence="7" id="KW-0325">Glycoprotein</keyword>
<dbReference type="AlphaFoldDB" id="A0A0L7LKV0"/>
<gene>
    <name evidence="17" type="ORF">OBRU01_06193</name>
</gene>
<reference evidence="17 18" key="1">
    <citation type="journal article" date="2015" name="Genome Biol. Evol.">
        <title>The genome of winter moth (Operophtera brumata) provides a genomic perspective on sexual dimorphism and phenology.</title>
        <authorList>
            <person name="Derks M.F."/>
            <person name="Smit S."/>
            <person name="Salis L."/>
            <person name="Schijlen E."/>
            <person name="Bossers A."/>
            <person name="Mateman C."/>
            <person name="Pijl A.S."/>
            <person name="de Ridder D."/>
            <person name="Groenen M.A."/>
            <person name="Visser M.E."/>
            <person name="Megens H.J."/>
        </authorList>
    </citation>
    <scope>NUCLEOTIDE SEQUENCE [LARGE SCALE GENOMIC DNA]</scope>
    <source>
        <strain evidence="17">WM2013NL</strain>
        <tissue evidence="17">Head and thorax</tissue>
    </source>
</reference>
<dbReference type="SUPFAM" id="SSF55545">
    <property type="entry name" value="beta-N-acetylhexosaminidase-like domain"/>
    <property type="match status" value="1"/>
</dbReference>
<protein>
    <recommendedName>
        <fullName evidence="11">Chitooligosaccharidolytic beta-N-acetylglucosaminidase</fullName>
        <ecNumber evidence="3">3.2.1.52</ecNumber>
    </recommendedName>
    <alternativeName>
        <fullName evidence="13">Beta-GlcNAcase</fullName>
    </alternativeName>
    <alternativeName>
        <fullName evidence="12">Beta-hexosaminidase</fullName>
    </alternativeName>
</protein>
<dbReference type="STRING" id="104452.A0A0L7LKV0"/>
<evidence type="ECO:0000256" key="14">
    <source>
        <dbReference type="SAM" id="Phobius"/>
    </source>
</evidence>
<organism evidence="17 18">
    <name type="scientific">Operophtera brumata</name>
    <name type="common">Winter moth</name>
    <name type="synonym">Phalaena brumata</name>
    <dbReference type="NCBI Taxonomy" id="104452"/>
    <lineage>
        <taxon>Eukaryota</taxon>
        <taxon>Metazoa</taxon>
        <taxon>Ecdysozoa</taxon>
        <taxon>Arthropoda</taxon>
        <taxon>Hexapoda</taxon>
        <taxon>Insecta</taxon>
        <taxon>Pterygota</taxon>
        <taxon>Neoptera</taxon>
        <taxon>Endopterygota</taxon>
        <taxon>Lepidoptera</taxon>
        <taxon>Glossata</taxon>
        <taxon>Ditrysia</taxon>
        <taxon>Geometroidea</taxon>
        <taxon>Geometridae</taxon>
        <taxon>Larentiinae</taxon>
        <taxon>Operophtera</taxon>
    </lineage>
</organism>
<evidence type="ECO:0000313" key="18">
    <source>
        <dbReference type="Proteomes" id="UP000037510"/>
    </source>
</evidence>
<evidence type="ECO:0000256" key="11">
    <source>
        <dbReference type="ARBA" id="ARBA00070325"/>
    </source>
</evidence>
<dbReference type="Gene3D" id="3.30.379.10">
    <property type="entry name" value="Chitobiase/beta-hexosaminidase domain 2-like"/>
    <property type="match status" value="1"/>
</dbReference>
<feature type="domain" description="Glycoside hydrolase family 20 catalytic" evidence="15">
    <location>
        <begin position="312"/>
        <end position="641"/>
    </location>
</feature>
<dbReference type="PRINTS" id="PR00738">
    <property type="entry name" value="GLHYDRLASE20"/>
</dbReference>
<dbReference type="Pfam" id="PF14845">
    <property type="entry name" value="Glycohydro_20b2"/>
    <property type="match status" value="1"/>
</dbReference>
<keyword evidence="14" id="KW-0472">Membrane</keyword>
<evidence type="ECO:0000256" key="13">
    <source>
        <dbReference type="ARBA" id="ARBA00076749"/>
    </source>
</evidence>
<dbReference type="Proteomes" id="UP000037510">
    <property type="component" value="Unassembled WGS sequence"/>
</dbReference>
<evidence type="ECO:0000256" key="9">
    <source>
        <dbReference type="ARBA" id="ARBA00023295"/>
    </source>
</evidence>
<evidence type="ECO:0000256" key="5">
    <source>
        <dbReference type="ARBA" id="ARBA00022801"/>
    </source>
</evidence>
<dbReference type="InterPro" id="IPR017853">
    <property type="entry name" value="GH"/>
</dbReference>
<comment type="caution">
    <text evidence="17">The sequence shown here is derived from an EMBL/GenBank/DDBJ whole genome shotgun (WGS) entry which is preliminary data.</text>
</comment>
<evidence type="ECO:0000256" key="6">
    <source>
        <dbReference type="ARBA" id="ARBA00023024"/>
    </source>
</evidence>
<evidence type="ECO:0000256" key="10">
    <source>
        <dbReference type="ARBA" id="ARBA00023326"/>
    </source>
</evidence>
<dbReference type="GO" id="GO:0030203">
    <property type="term" value="P:glycosaminoglycan metabolic process"/>
    <property type="evidence" value="ECO:0007669"/>
    <property type="project" value="TreeGrafter"/>
</dbReference>
<comment type="catalytic activity">
    <reaction evidence="1">
        <text>Hydrolysis of terminal non-reducing N-acetyl-D-hexosamine residues in N-acetyl-beta-D-hexosaminides.</text>
        <dbReference type="EC" id="3.2.1.52"/>
    </reaction>
</comment>
<dbReference type="InterPro" id="IPR015883">
    <property type="entry name" value="Glyco_hydro_20_cat"/>
</dbReference>
<keyword evidence="9" id="KW-0326">Glycosidase</keyword>
<dbReference type="Gene3D" id="3.20.20.80">
    <property type="entry name" value="Glycosidases"/>
    <property type="match status" value="1"/>
</dbReference>
<keyword evidence="14" id="KW-1133">Transmembrane helix</keyword>
<name>A0A0L7LKV0_OPEBR</name>
<evidence type="ECO:0000256" key="4">
    <source>
        <dbReference type="ARBA" id="ARBA00022729"/>
    </source>
</evidence>
<dbReference type="InterPro" id="IPR029019">
    <property type="entry name" value="HEX_eukaryotic_N"/>
</dbReference>
<dbReference type="GO" id="GO:0005886">
    <property type="term" value="C:plasma membrane"/>
    <property type="evidence" value="ECO:0007669"/>
    <property type="project" value="TreeGrafter"/>
</dbReference>
<evidence type="ECO:0000259" key="16">
    <source>
        <dbReference type="Pfam" id="PF14845"/>
    </source>
</evidence>
<proteinExistence type="inferred from homology"/>
<keyword evidence="10" id="KW-0624">Polysaccharide degradation</keyword>